<feature type="domain" description="Gfo/Idh/MocA-like oxidoreductase C-terminal" evidence="4">
    <location>
        <begin position="138"/>
        <end position="320"/>
    </location>
</feature>
<dbReference type="OrthoDB" id="9815825at2"/>
<comment type="caution">
    <text evidence="5">The sequence shown here is derived from an EMBL/GenBank/DDBJ whole genome shotgun (WGS) entry which is preliminary data.</text>
</comment>
<comment type="similarity">
    <text evidence="1">Belongs to the Gfo/Idh/MocA family.</text>
</comment>
<evidence type="ECO:0000256" key="2">
    <source>
        <dbReference type="ARBA" id="ARBA00023002"/>
    </source>
</evidence>
<dbReference type="GO" id="GO:0016491">
    <property type="term" value="F:oxidoreductase activity"/>
    <property type="evidence" value="ECO:0007669"/>
    <property type="project" value="UniProtKB-KW"/>
</dbReference>
<dbReference type="Proteomes" id="UP000276770">
    <property type="component" value="Unassembled WGS sequence"/>
</dbReference>
<feature type="domain" description="Gfo/Idh/MocA-like oxidoreductase N-terminal" evidence="3">
    <location>
        <begin position="7"/>
        <end position="124"/>
    </location>
</feature>
<dbReference type="Gene3D" id="3.40.50.720">
    <property type="entry name" value="NAD(P)-binding Rossmann-like Domain"/>
    <property type="match status" value="1"/>
</dbReference>
<dbReference type="SUPFAM" id="SSF55347">
    <property type="entry name" value="Glyceraldehyde-3-phosphate dehydrogenase-like, C-terminal domain"/>
    <property type="match status" value="1"/>
</dbReference>
<evidence type="ECO:0000313" key="6">
    <source>
        <dbReference type="Proteomes" id="UP000276770"/>
    </source>
</evidence>
<dbReference type="Gene3D" id="3.30.360.10">
    <property type="entry name" value="Dihydrodipicolinate Reductase, domain 2"/>
    <property type="match status" value="1"/>
</dbReference>
<dbReference type="InterPro" id="IPR004104">
    <property type="entry name" value="Gfo/Idh/MocA-like_OxRdtase_C"/>
</dbReference>
<dbReference type="PANTHER" id="PTHR43818">
    <property type="entry name" value="BCDNA.GH03377"/>
    <property type="match status" value="1"/>
</dbReference>
<dbReference type="RefSeq" id="WP_121682178.1">
    <property type="nucleotide sequence ID" value="NZ_RCVZ01000017.1"/>
</dbReference>
<dbReference type="SUPFAM" id="SSF51735">
    <property type="entry name" value="NAD(P)-binding Rossmann-fold domains"/>
    <property type="match status" value="1"/>
</dbReference>
<evidence type="ECO:0000259" key="3">
    <source>
        <dbReference type="Pfam" id="PF01408"/>
    </source>
</evidence>
<dbReference type="GO" id="GO:0000166">
    <property type="term" value="F:nucleotide binding"/>
    <property type="evidence" value="ECO:0007669"/>
    <property type="project" value="InterPro"/>
</dbReference>
<dbReference type="EMBL" id="RCVZ01000017">
    <property type="protein sequence ID" value="RLQ93071.1"/>
    <property type="molecule type" value="Genomic_DNA"/>
</dbReference>
<evidence type="ECO:0000256" key="1">
    <source>
        <dbReference type="ARBA" id="ARBA00010928"/>
    </source>
</evidence>
<protein>
    <submittedName>
        <fullName evidence="5">Gfo/Idh/MocA family oxidoreductase</fullName>
    </submittedName>
</protein>
<keyword evidence="2" id="KW-0560">Oxidoreductase</keyword>
<dbReference type="Pfam" id="PF02894">
    <property type="entry name" value="GFO_IDH_MocA_C"/>
    <property type="match status" value="1"/>
</dbReference>
<keyword evidence="6" id="KW-1185">Reference proteome</keyword>
<dbReference type="Pfam" id="PF01408">
    <property type="entry name" value="GFO_IDH_MocA"/>
    <property type="match status" value="1"/>
</dbReference>
<evidence type="ECO:0000313" key="5">
    <source>
        <dbReference type="EMBL" id="RLQ93071.1"/>
    </source>
</evidence>
<organism evidence="5 6">
    <name type="scientific">Falsibacillus albus</name>
    <dbReference type="NCBI Taxonomy" id="2478915"/>
    <lineage>
        <taxon>Bacteria</taxon>
        <taxon>Bacillati</taxon>
        <taxon>Bacillota</taxon>
        <taxon>Bacilli</taxon>
        <taxon>Bacillales</taxon>
        <taxon>Bacillaceae</taxon>
        <taxon>Falsibacillus</taxon>
    </lineage>
</organism>
<sequence>MEKNSKIRAGMIGLGAIGVRMLEKFSSHENIELTAVCEPNQEKVDACRNKLPNASFYTDYRDMLKDELDLVYIGAPPKFHHDMAVEALKRGMHVICEKPLANSLMEAEGMALASDGAGVTAAMNFPLMYNKAVSVLEEKLAKNEIGAVKRAEVKIHHAVWPRPWQQNAWIGGREQGGFIREITPHYIQLIHHLFGSIKDVQSFVEYPEDESLCETGIIAQMKLEDGTSILVDGLSGIGEDDHVRFKLYGEHGTLSLVNWSRLEQGTINQETEEVLLDDSSIPTRELLSEVAAAIQGKKSRIVDFKAGLEVQTILEQLLQPAAQVPGTKVQS</sequence>
<proteinExistence type="inferred from homology"/>
<reference evidence="5 6" key="1">
    <citation type="submission" date="2018-10" db="EMBL/GenBank/DDBJ databases">
        <title>Falsibacillus sp. genome draft.</title>
        <authorList>
            <person name="Shi S."/>
        </authorList>
    </citation>
    <scope>NUCLEOTIDE SEQUENCE [LARGE SCALE GENOMIC DNA]</scope>
    <source>
        <strain evidence="5 6">GY 10110</strain>
    </source>
</reference>
<evidence type="ECO:0000259" key="4">
    <source>
        <dbReference type="Pfam" id="PF02894"/>
    </source>
</evidence>
<dbReference type="InterPro" id="IPR036291">
    <property type="entry name" value="NAD(P)-bd_dom_sf"/>
</dbReference>
<dbReference type="AlphaFoldDB" id="A0A3L7JTY1"/>
<dbReference type="InterPro" id="IPR000683">
    <property type="entry name" value="Gfo/Idh/MocA-like_OxRdtase_N"/>
</dbReference>
<dbReference type="PANTHER" id="PTHR43818:SF11">
    <property type="entry name" value="BCDNA.GH03377"/>
    <property type="match status" value="1"/>
</dbReference>
<dbReference type="InterPro" id="IPR050463">
    <property type="entry name" value="Gfo/Idh/MocA_oxidrdct_glycsds"/>
</dbReference>
<gene>
    <name evidence="5" type="ORF">D9X91_18735</name>
</gene>
<name>A0A3L7JTY1_9BACI</name>
<accession>A0A3L7JTY1</accession>